<dbReference type="STRING" id="1293.SH09_01450"/>
<proteinExistence type="predicted"/>
<organism evidence="1 2">
    <name type="scientific">Staphylococcus gallinarum</name>
    <dbReference type="NCBI Taxonomy" id="1293"/>
    <lineage>
        <taxon>Bacteria</taxon>
        <taxon>Bacillati</taxon>
        <taxon>Bacillota</taxon>
        <taxon>Bacilli</taxon>
        <taxon>Bacillales</taxon>
        <taxon>Staphylococcaceae</taxon>
        <taxon>Staphylococcus</taxon>
    </lineage>
</organism>
<name>A0A380FBN1_STAGA</name>
<reference evidence="1 2" key="1">
    <citation type="submission" date="2018-06" db="EMBL/GenBank/DDBJ databases">
        <authorList>
            <consortium name="Pathogen Informatics"/>
            <person name="Doyle S."/>
        </authorList>
    </citation>
    <scope>NUCLEOTIDE SEQUENCE [LARGE SCALE GENOMIC DNA]</scope>
    <source>
        <strain evidence="1 2">NCTC12195</strain>
    </source>
</reference>
<protein>
    <submittedName>
        <fullName evidence="1">Uncharacterized protein</fullName>
    </submittedName>
</protein>
<dbReference type="AlphaFoldDB" id="A0A380FBN1"/>
<gene>
    <name evidence="1" type="ORF">NCTC12195_00304</name>
</gene>
<evidence type="ECO:0000313" key="1">
    <source>
        <dbReference type="EMBL" id="SUM30903.1"/>
    </source>
</evidence>
<dbReference type="Proteomes" id="UP000255277">
    <property type="component" value="Unassembled WGS sequence"/>
</dbReference>
<evidence type="ECO:0000313" key="2">
    <source>
        <dbReference type="Proteomes" id="UP000255277"/>
    </source>
</evidence>
<sequence length="75" mass="8613">MGAFSGGKLMKINLNWENTFQEYQDILNSGLNPKWLYSAKANMILIPAYTGKGKEFFYTSDIIKASKIIPFFRQL</sequence>
<accession>A0A380FBN1</accession>
<dbReference type="EMBL" id="UHDK01000001">
    <property type="protein sequence ID" value="SUM30903.1"/>
    <property type="molecule type" value="Genomic_DNA"/>
</dbReference>